<gene>
    <name evidence="1" type="ORF">ET524_02235</name>
</gene>
<organism evidence="1 2">
    <name type="scientific">Senegalimassilia faecalis</name>
    <dbReference type="NCBI Taxonomy" id="2509433"/>
    <lineage>
        <taxon>Bacteria</taxon>
        <taxon>Bacillati</taxon>
        <taxon>Actinomycetota</taxon>
        <taxon>Coriobacteriia</taxon>
        <taxon>Coriobacteriales</taxon>
        <taxon>Coriobacteriaceae</taxon>
        <taxon>Senegalimassilia</taxon>
    </lineage>
</organism>
<dbReference type="Proteomes" id="UP000293345">
    <property type="component" value="Unassembled WGS sequence"/>
</dbReference>
<dbReference type="OrthoDB" id="3193022at2"/>
<dbReference type="Gene3D" id="1.10.357.10">
    <property type="entry name" value="Tetracycline Repressor, domain 2"/>
    <property type="match status" value="1"/>
</dbReference>
<dbReference type="AlphaFoldDB" id="A0A4Q2JWL9"/>
<protein>
    <submittedName>
        <fullName evidence="1">TetR/AcrR family transcriptional regulator</fullName>
    </submittedName>
</protein>
<reference evidence="1 2" key="1">
    <citation type="submission" date="2019-01" db="EMBL/GenBank/DDBJ databases">
        <title>Senegalimassilia sp. nov. KGMB04484 isolated human feces.</title>
        <authorList>
            <person name="Han K.-I."/>
            <person name="Kim J.-S."/>
            <person name="Lee K.C."/>
            <person name="Suh M.K."/>
            <person name="Eom M.K."/>
            <person name="Lee J.H."/>
            <person name="Park S.-H."/>
            <person name="Kang S.W."/>
            <person name="Park J.-E."/>
            <person name="Oh B.S."/>
            <person name="Yu S.Y."/>
            <person name="Choi S.-H."/>
            <person name="Lee D.H."/>
            <person name="Yoon H."/>
            <person name="Kim B.-Y."/>
            <person name="Lee J.H."/>
            <person name="Lee J.-S."/>
        </authorList>
    </citation>
    <scope>NUCLEOTIDE SEQUENCE [LARGE SCALE GENOMIC DNA]</scope>
    <source>
        <strain evidence="1 2">KGMB04484</strain>
    </source>
</reference>
<dbReference type="InterPro" id="IPR009057">
    <property type="entry name" value="Homeodomain-like_sf"/>
</dbReference>
<keyword evidence="2" id="KW-1185">Reference proteome</keyword>
<name>A0A4Q2JWL9_9ACTN</name>
<dbReference type="EMBL" id="SDPW01000001">
    <property type="protein sequence ID" value="RXZ53435.1"/>
    <property type="molecule type" value="Genomic_DNA"/>
</dbReference>
<dbReference type="RefSeq" id="WP_129423139.1">
    <property type="nucleotide sequence ID" value="NZ_SDPW01000001.1"/>
</dbReference>
<comment type="caution">
    <text evidence="1">The sequence shown here is derived from an EMBL/GenBank/DDBJ whole genome shotgun (WGS) entry which is preliminary data.</text>
</comment>
<sequence length="195" mass="22360">MKLDHVDKSKRFAKRLLNDFSTALLELVQEKKLESITVAELCAKTSYPRSTFYNYFEDIYALMDYCWESISAQMRLNEFRSIDHSDRTLALFGRAYDYLEQHRSTVDKLLAHNRADGALALSLDRAIRKTISAMVNGCELTCKYPVPAEIMAQHYGNTVQMVLSACFRDKSIAKQEAMAYLDFLLGTLEKASTRE</sequence>
<dbReference type="SUPFAM" id="SSF46689">
    <property type="entry name" value="Homeodomain-like"/>
    <property type="match status" value="1"/>
</dbReference>
<evidence type="ECO:0000313" key="2">
    <source>
        <dbReference type="Proteomes" id="UP000293345"/>
    </source>
</evidence>
<accession>A0A4Q2JWL9</accession>
<evidence type="ECO:0000313" key="1">
    <source>
        <dbReference type="EMBL" id="RXZ53435.1"/>
    </source>
</evidence>
<proteinExistence type="predicted"/>